<proteinExistence type="predicted"/>
<protein>
    <submittedName>
        <fullName evidence="2">Putative RNA methylase family UPF0020</fullName>
    </submittedName>
</protein>
<dbReference type="STRING" id="1121322.SAMN02745136_05693"/>
<dbReference type="InterPro" id="IPR029063">
    <property type="entry name" value="SAM-dependent_MTases_sf"/>
</dbReference>
<dbReference type="InterPro" id="IPR000241">
    <property type="entry name" value="RlmKL-like_Mtase"/>
</dbReference>
<dbReference type="CDD" id="cd02440">
    <property type="entry name" value="AdoMet_MTases"/>
    <property type="match status" value="1"/>
</dbReference>
<gene>
    <name evidence="2" type="ORF">SAMN02745136_05693</name>
</gene>
<dbReference type="GO" id="GO:0016423">
    <property type="term" value="F:tRNA (guanine) methyltransferase activity"/>
    <property type="evidence" value="ECO:0007669"/>
    <property type="project" value="TreeGrafter"/>
</dbReference>
<dbReference type="Gene3D" id="3.40.50.150">
    <property type="entry name" value="Vaccinia Virus protein VP39"/>
    <property type="match status" value="1"/>
</dbReference>
<feature type="domain" description="Ribosomal RNA large subunit methyltransferase K/L-like methyltransferase" evidence="1">
    <location>
        <begin position="317"/>
        <end position="478"/>
    </location>
</feature>
<dbReference type="Pfam" id="PF01170">
    <property type="entry name" value="UPF0020"/>
    <property type="match status" value="1"/>
</dbReference>
<name>A0A1M7DGE1_9FIRM</name>
<dbReference type="SUPFAM" id="SSF53335">
    <property type="entry name" value="S-adenosyl-L-methionine-dependent methyltransferases"/>
    <property type="match status" value="1"/>
</dbReference>
<dbReference type="Proteomes" id="UP000184386">
    <property type="component" value="Unassembled WGS sequence"/>
</dbReference>
<dbReference type="AlphaFoldDB" id="A0A1M7DGE1"/>
<dbReference type="InterPro" id="IPR011989">
    <property type="entry name" value="ARM-like"/>
</dbReference>
<dbReference type="InterPro" id="IPR016024">
    <property type="entry name" value="ARM-type_fold"/>
</dbReference>
<evidence type="ECO:0000313" key="3">
    <source>
        <dbReference type="Proteomes" id="UP000184386"/>
    </source>
</evidence>
<keyword evidence="3" id="KW-1185">Reference proteome</keyword>
<evidence type="ECO:0000259" key="1">
    <source>
        <dbReference type="Pfam" id="PF01170"/>
    </source>
</evidence>
<accession>A0A1M7DGE1</accession>
<keyword evidence="2" id="KW-0808">Transferase</keyword>
<dbReference type="GO" id="GO:0030488">
    <property type="term" value="P:tRNA methylation"/>
    <property type="evidence" value="ECO:0007669"/>
    <property type="project" value="TreeGrafter"/>
</dbReference>
<dbReference type="RefSeq" id="WP_073280561.1">
    <property type="nucleotide sequence ID" value="NZ_FRAC01000054.1"/>
</dbReference>
<organism evidence="2 3">
    <name type="scientific">Anaerocolumna jejuensis DSM 15929</name>
    <dbReference type="NCBI Taxonomy" id="1121322"/>
    <lineage>
        <taxon>Bacteria</taxon>
        <taxon>Bacillati</taxon>
        <taxon>Bacillota</taxon>
        <taxon>Clostridia</taxon>
        <taxon>Lachnospirales</taxon>
        <taxon>Lachnospiraceae</taxon>
        <taxon>Anaerocolumna</taxon>
    </lineage>
</organism>
<evidence type="ECO:0000313" key="2">
    <source>
        <dbReference type="EMBL" id="SHL78530.1"/>
    </source>
</evidence>
<sequence>MIRDTFDRIKEKENVRENLIQLKAELKADHGREALLYYIGSDYSVLLELLEQEEPKVRKNTALILGELGIQETLPKLYSAYEKEEQMFVRSSYLSAIKNFDYTAYVESLEEKYRELSSAVLTDDNKKHVEEELRLLSQLVRKVKGTGKHVFTGYKEPSSLILLTNRNYIEATLEQLNTMKAREFNAGVMVECDDLGKVLPVRTYTELLFMLKDVKTIDKDIASGARALAESSLLDFLKKRHEGNPPFYFRLELKAKMELDKRSSYTRKFAAELERLTGRQLLNSTSDYEWELRLIENKEGRFNVLIKLTTLEDKRFHYRKKVIAASIQPTMAALIAVLAKDYLKEGAQVLDPFCGVGTMLIERNQAVKAGTMYGLDIYGEAIERAKENTAVSGDTVYYINRDFFDFKHDYLFDEIITNMPRAMGHKEDSEIRELYRRFFRKAGEHMNEGGVIILYSHNREYVHKFYDRNAYKLAEEFEISKKEGTYLFVLKAV</sequence>
<dbReference type="PANTHER" id="PTHR14911:SF13">
    <property type="entry name" value="TRNA (GUANINE(6)-N2)-METHYLTRANSFERASE THUMP3"/>
    <property type="match status" value="1"/>
</dbReference>
<reference evidence="2 3" key="1">
    <citation type="submission" date="2016-11" db="EMBL/GenBank/DDBJ databases">
        <authorList>
            <person name="Jaros S."/>
            <person name="Januszkiewicz K."/>
            <person name="Wedrychowicz H."/>
        </authorList>
    </citation>
    <scope>NUCLEOTIDE SEQUENCE [LARGE SCALE GENOMIC DNA]</scope>
    <source>
        <strain evidence="2 3">DSM 15929</strain>
    </source>
</reference>
<dbReference type="PANTHER" id="PTHR14911">
    <property type="entry name" value="THUMP DOMAIN-CONTAINING"/>
    <property type="match status" value="1"/>
</dbReference>
<dbReference type="Gene3D" id="1.25.10.10">
    <property type="entry name" value="Leucine-rich Repeat Variant"/>
    <property type="match status" value="1"/>
</dbReference>
<keyword evidence="2" id="KW-0489">Methyltransferase</keyword>
<dbReference type="OrthoDB" id="1637728at2"/>
<dbReference type="SUPFAM" id="SSF48371">
    <property type="entry name" value="ARM repeat"/>
    <property type="match status" value="1"/>
</dbReference>
<dbReference type="EMBL" id="FRAC01000054">
    <property type="protein sequence ID" value="SHL78530.1"/>
    <property type="molecule type" value="Genomic_DNA"/>
</dbReference>